<gene>
    <name evidence="2" type="ORF">IEQ34_011310</name>
</gene>
<protein>
    <submittedName>
        <fullName evidence="2">Uncharacterized protein</fullName>
    </submittedName>
</protein>
<evidence type="ECO:0000256" key="1">
    <source>
        <dbReference type="SAM" id="Phobius"/>
    </source>
</evidence>
<proteinExistence type="predicted"/>
<accession>A0AAV7GVZ4</accession>
<dbReference type="GO" id="GO:0005634">
    <property type="term" value="C:nucleus"/>
    <property type="evidence" value="ECO:0007669"/>
    <property type="project" value="TreeGrafter"/>
</dbReference>
<comment type="caution">
    <text evidence="2">The sequence shown here is derived from an EMBL/GenBank/DDBJ whole genome shotgun (WGS) entry which is preliminary data.</text>
</comment>
<dbReference type="PANTHER" id="PTHR31100:SF69">
    <property type="entry name" value="AT-HOOK MOTIF NUCLEAR-LOCALIZED PROTEIN 17-RELATED"/>
    <property type="match status" value="1"/>
</dbReference>
<dbReference type="SUPFAM" id="SSF117856">
    <property type="entry name" value="AF0104/ALDC/Ptd012-like"/>
    <property type="match status" value="1"/>
</dbReference>
<keyword evidence="1" id="KW-0472">Membrane</keyword>
<dbReference type="EMBL" id="JAGFBR010000010">
    <property type="protein sequence ID" value="KAH0460647.1"/>
    <property type="molecule type" value="Genomic_DNA"/>
</dbReference>
<dbReference type="InterPro" id="IPR014476">
    <property type="entry name" value="AHL15-29"/>
</dbReference>
<dbReference type="GO" id="GO:0003680">
    <property type="term" value="F:minor groove of adenine-thymine-rich DNA binding"/>
    <property type="evidence" value="ECO:0007669"/>
    <property type="project" value="InterPro"/>
</dbReference>
<keyword evidence="1" id="KW-0812">Transmembrane</keyword>
<sequence>MTATFLPGRSEGSLAVTLAGPQRQVVGGVMAGPMVAAGIVIVVGATFASPAFHSLDELIK</sequence>
<keyword evidence="1" id="KW-1133">Transmembrane helix</keyword>
<keyword evidence="3" id="KW-1185">Reference proteome</keyword>
<evidence type="ECO:0000313" key="3">
    <source>
        <dbReference type="Proteomes" id="UP000775213"/>
    </source>
</evidence>
<evidence type="ECO:0000313" key="2">
    <source>
        <dbReference type="EMBL" id="KAH0460647.1"/>
    </source>
</evidence>
<dbReference type="Proteomes" id="UP000775213">
    <property type="component" value="Unassembled WGS sequence"/>
</dbReference>
<dbReference type="PANTHER" id="PTHR31100">
    <property type="entry name" value="AT-HOOK MOTIF NUCLEAR-LOCALIZED PROTEIN 15"/>
    <property type="match status" value="1"/>
</dbReference>
<name>A0AAV7GVZ4_DENCH</name>
<dbReference type="AlphaFoldDB" id="A0AAV7GVZ4"/>
<organism evidence="2 3">
    <name type="scientific">Dendrobium chrysotoxum</name>
    <name type="common">Orchid</name>
    <dbReference type="NCBI Taxonomy" id="161865"/>
    <lineage>
        <taxon>Eukaryota</taxon>
        <taxon>Viridiplantae</taxon>
        <taxon>Streptophyta</taxon>
        <taxon>Embryophyta</taxon>
        <taxon>Tracheophyta</taxon>
        <taxon>Spermatophyta</taxon>
        <taxon>Magnoliopsida</taxon>
        <taxon>Liliopsida</taxon>
        <taxon>Asparagales</taxon>
        <taxon>Orchidaceae</taxon>
        <taxon>Epidendroideae</taxon>
        <taxon>Malaxideae</taxon>
        <taxon>Dendrobiinae</taxon>
        <taxon>Dendrobium</taxon>
    </lineage>
</organism>
<feature type="transmembrane region" description="Helical" evidence="1">
    <location>
        <begin position="30"/>
        <end position="52"/>
    </location>
</feature>
<reference evidence="2 3" key="1">
    <citation type="journal article" date="2021" name="Hortic Res">
        <title>Chromosome-scale assembly of the Dendrobium chrysotoxum genome enhances the understanding of orchid evolution.</title>
        <authorList>
            <person name="Zhang Y."/>
            <person name="Zhang G.Q."/>
            <person name="Zhang D."/>
            <person name="Liu X.D."/>
            <person name="Xu X.Y."/>
            <person name="Sun W.H."/>
            <person name="Yu X."/>
            <person name="Zhu X."/>
            <person name="Wang Z.W."/>
            <person name="Zhao X."/>
            <person name="Zhong W.Y."/>
            <person name="Chen H."/>
            <person name="Yin W.L."/>
            <person name="Huang T."/>
            <person name="Niu S.C."/>
            <person name="Liu Z.J."/>
        </authorList>
    </citation>
    <scope>NUCLEOTIDE SEQUENCE [LARGE SCALE GENOMIC DNA]</scope>
    <source>
        <strain evidence="2">Lindl</strain>
    </source>
</reference>
<dbReference type="GO" id="GO:0003700">
    <property type="term" value="F:DNA-binding transcription factor activity"/>
    <property type="evidence" value="ECO:0007669"/>
    <property type="project" value="TreeGrafter"/>
</dbReference>